<organism evidence="5 6">
    <name type="scientific">Profundibacterium mesophilum KAUST100406-0324</name>
    <dbReference type="NCBI Taxonomy" id="1037889"/>
    <lineage>
        <taxon>Bacteria</taxon>
        <taxon>Pseudomonadati</taxon>
        <taxon>Pseudomonadota</taxon>
        <taxon>Alphaproteobacteria</taxon>
        <taxon>Rhodobacterales</taxon>
        <taxon>Roseobacteraceae</taxon>
        <taxon>Profundibacterium</taxon>
    </lineage>
</organism>
<evidence type="ECO:0000313" key="6">
    <source>
        <dbReference type="Proteomes" id="UP000698242"/>
    </source>
</evidence>
<dbReference type="CDD" id="cd19607">
    <property type="entry name" value="GTA_TIM-barrel-like"/>
    <property type="match status" value="1"/>
</dbReference>
<dbReference type="Pfam" id="PF13547">
    <property type="entry name" value="GTA_TIM"/>
    <property type="match status" value="1"/>
</dbReference>
<dbReference type="Proteomes" id="UP000698242">
    <property type="component" value="Unassembled WGS sequence"/>
</dbReference>
<proteinExistence type="predicted"/>
<feature type="domain" description="Rcc01698-like C-terminal" evidence="4">
    <location>
        <begin position="1046"/>
        <end position="1148"/>
    </location>
</feature>
<gene>
    <name evidence="5" type="ORF">PMES_00210</name>
</gene>
<evidence type="ECO:0000259" key="2">
    <source>
        <dbReference type="Pfam" id="PF13547"/>
    </source>
</evidence>
<dbReference type="InterPro" id="IPR025195">
    <property type="entry name" value="GTA_TIM_dom"/>
</dbReference>
<evidence type="ECO:0000259" key="4">
    <source>
        <dbReference type="Pfam" id="PF23666"/>
    </source>
</evidence>
<feature type="domain" description="Tip attachment protein J" evidence="3">
    <location>
        <begin position="796"/>
        <end position="954"/>
    </location>
</feature>
<reference evidence="5" key="1">
    <citation type="submission" date="2013-03" db="EMBL/GenBank/DDBJ databases">
        <title>Genome Sequence of the Profundibacterium mesophilum strain KAUST100406-0324T from Red Sea, a novel genus in the family Rhodobacteraceae.</title>
        <authorList>
            <person name="Essack M."/>
            <person name="Alam I."/>
            <person name="Lafi F."/>
            <person name="Alawi W."/>
            <person name="Kamanu F."/>
            <person name="Al-Suwailem A."/>
            <person name="Lee O.O."/>
            <person name="Xu Y."/>
            <person name="Bajic V."/>
            <person name="Qian P.-Y."/>
            <person name="Archer J."/>
        </authorList>
    </citation>
    <scope>NUCLEOTIDE SEQUENCE</scope>
    <source>
        <strain evidence="5">KAUST100406-0324</strain>
    </source>
</reference>
<dbReference type="RefSeq" id="WP_159963680.1">
    <property type="nucleotide sequence ID" value="NZ_APKE01000003.1"/>
</dbReference>
<feature type="region of interest" description="Disordered" evidence="1">
    <location>
        <begin position="663"/>
        <end position="684"/>
    </location>
</feature>
<evidence type="ECO:0000256" key="1">
    <source>
        <dbReference type="SAM" id="MobiDB-lite"/>
    </source>
</evidence>
<dbReference type="InterPro" id="IPR017853">
    <property type="entry name" value="GH"/>
</dbReference>
<name>A0A921NZB6_9RHOB</name>
<evidence type="ECO:0000313" key="5">
    <source>
        <dbReference type="EMBL" id="KAF0677424.1"/>
    </source>
</evidence>
<dbReference type="OrthoDB" id="8445115at2"/>
<comment type="caution">
    <text evidence="5">The sequence shown here is derived from an EMBL/GenBank/DDBJ whole genome shotgun (WGS) entry which is preliminary data.</text>
</comment>
<evidence type="ECO:0000259" key="3">
    <source>
        <dbReference type="Pfam" id="PF13550"/>
    </source>
</evidence>
<sequence length="1300" mass="140346">MATIVLSAVGAAAGASIGGSVLGIGAAAIGRAAGASLGRVLDQSLLGLGGDAVETGRVDRFRLSGAGEGTPIPRLYGRNRLGGQVIWASRFTESVSESGGGKGAPSRPKTLSYSYGVSLALALCEGEISRVGRVWADGREIARDSIDMRVHRGTLTQTPDPKIEAVEGPGAVPAYRGIAYVVIEDLDLGPFGNRVPQFSFEVQRPAPAGQSEIPEIADAVRAVAMIPGTGEYTLATTPLHVEVEPGDARAVNVNTPLGGTDFTASLETLQGELPKCAAVSLVVSWFGTDLRCGLCEIGPRVEQTALEPAEMPWRSGGIGRSQARRVPMKEGRPVYGGTPADTAVIEAITAMREARMEVMFYPFVLMEQLPGNARPDPYGGGEQAALPWRGRITTSRAPGQEGSTDRTREAEREVEAFFGTASVDDFERVGGELRYHGPDEWSYRRFILHYAHLCVMAGGVSSFCIGSELRGLTAIRGEGDSFPAVAALRMLARDVRAILGPRTQLGYAADWSEYFGYHPADGSGDVHFHLDPLWADPEIDFIGIDNYMPLADWRDGADHADASRGAIHSIDYLMDNIAGGEGFDWYYASPEARKHQLRSPITDGAHGEPWVFRYKDLISWWGRAHHERIGGERQAAPTAWTPQSKPIWFTEIGCAAIDKGANQPNKFVDPKSSESGLPHHSDGGRDDLMQMQYLRAVHAHWNRPENNPVSEIYGRPMVDPARIHVWAWDARPFPFFPANRTLWSDGENHARGHWLTGRAGNRDLGGVVAEICAASGVGNVDVSRLHGALRGYGSAEPASARAALQPLMTAYGFDAAEREGRLHFVSRSAARPAPTLDTHRLAITEELPEGMSRIRAQEAERIGRVRLSHVDAQSDYRTRTHEAVMPGTEGFAVSHSEMPLLLTEGEARGITERWLGEMHAARDRVSFALPLSARKLGAGDLVRHEGIRYRIDHVTLAGHRMIAAVRSDGGLHRMPQERDGAPRVTPFEAPGPVLPLLLDLPLISGDEAPHGARIGASARRWPGQVAVHSAPGPDGYRTELVLEQAAVTGRLTASLPAAAPGLYDRGPGIALELLTGALGSVDEAALLSGANLLALGNGAGGEGDWELLQFRDAEIVAPGRYVLRMLLRGQLGTDALMPAAWPEGTRAVLVDGALAELPLPSAERGLLRHYRIGPAALPLSDPAYRELTWAVRGVGLRPYAPVHLRTRETAGGGLDLQWIRRGRIDADVWERPEVPLGEEREAYLLRICRGDEVLREAWPETDQWHYASAMRAQDGPGTHVEISQISARFGPGPHLAAPLP</sequence>
<feature type="compositionally biased region" description="Basic and acidic residues" evidence="1">
    <location>
        <begin position="668"/>
        <end position="684"/>
    </location>
</feature>
<dbReference type="InterPro" id="IPR032876">
    <property type="entry name" value="J_dom"/>
</dbReference>
<feature type="region of interest" description="Disordered" evidence="1">
    <location>
        <begin position="312"/>
        <end position="334"/>
    </location>
</feature>
<dbReference type="Gene3D" id="3.20.20.80">
    <property type="entry name" value="Glycosidases"/>
    <property type="match status" value="1"/>
</dbReference>
<dbReference type="SUPFAM" id="SSF51445">
    <property type="entry name" value="(Trans)glycosidases"/>
    <property type="match status" value="1"/>
</dbReference>
<protein>
    <submittedName>
        <fullName evidence="5">Phage host specificity protein</fullName>
    </submittedName>
</protein>
<accession>A0A921NZB6</accession>
<dbReference type="Pfam" id="PF13550">
    <property type="entry name" value="Phage-tail_3"/>
    <property type="match status" value="1"/>
</dbReference>
<keyword evidence="6" id="KW-1185">Reference proteome</keyword>
<dbReference type="Pfam" id="PF23666">
    <property type="entry name" value="Rcc01698_C"/>
    <property type="match status" value="1"/>
</dbReference>
<dbReference type="EMBL" id="APKE01000003">
    <property type="protein sequence ID" value="KAF0677424.1"/>
    <property type="molecule type" value="Genomic_DNA"/>
</dbReference>
<feature type="domain" description="GTA TIM-barrel-like" evidence="2">
    <location>
        <begin position="441"/>
        <end position="737"/>
    </location>
</feature>
<dbReference type="InterPro" id="IPR056490">
    <property type="entry name" value="Rcc01698_C"/>
</dbReference>